<feature type="domain" description="Nephrocystin 3-like N-terminal" evidence="3">
    <location>
        <begin position="404"/>
        <end position="562"/>
    </location>
</feature>
<accession>A0A395GNR2</accession>
<dbReference type="VEuPathDB" id="FungiDB:BO80DRAFT_429007"/>
<dbReference type="GeneID" id="37225239"/>
<dbReference type="AlphaFoldDB" id="A0A395GNR2"/>
<keyword evidence="5" id="KW-1185">Reference proteome</keyword>
<sequence>MDALRGTAKDHKKQLVTVFVRERASEYHDAFGIASPTTSSVGLEETTLPASRDLEEALEAYNATADPESRFDVHHCTWERVVDELNGAEERYVQQGQGYLHFVRKGFRIAGDYSSAITPWLGLIPSSNGLELLSAGLTVIFSIAKQNSDNRGKILNAFHSIPAIILRTEEQQNQFATVQVLREKAVDLYRVLIRALAELIFLFGGNRAGASLKTRAKRMGKRLIAPAYTASQIDEILSTVQRSTEEFEACRDMVKSQVLIDIHHSTTALQAQTESIHDRTQQISYGVDDLNYSAQQTHIQLDGVQGQLSDLVAQVEAVRAEQYSMYQPGMDAQAALCHFLLHDFPGFWNAITSGSIPMPQSQSFLSRMELFHCMGVSPRGALDDINVVLKQHSACTPEVQAQSQQLLSSDEFSRWMQSTHAETLFVQGNASTIGPGRVSPLSALCATLSLNFSRNSNAIVLHFFCGVHDAPYDPVAGPKGLIRSLIAQLLLTRSMFNLDFINTRSFKELIESHSLFELCHTFRQLVEQLPTTATVVCIIDGVAQFESAAWLADLLEVIHTMNQTIHNPALHPIVKLLITTPFVQSGHTGGAIMAHYWVTLRNLGGTRPIMSDRSLLSNMGRLEEYRMKMQNSRRGGEAEDDSDDDF</sequence>
<dbReference type="PANTHER" id="PTHR40619:SF3">
    <property type="entry name" value="FUNGAL STAND N-TERMINAL GOODBYE DOMAIN-CONTAINING PROTEIN"/>
    <property type="match status" value="1"/>
</dbReference>
<evidence type="ECO:0000259" key="3">
    <source>
        <dbReference type="Pfam" id="PF24883"/>
    </source>
</evidence>
<dbReference type="RefSeq" id="XP_025570916.1">
    <property type="nucleotide sequence ID" value="XM_025720374.1"/>
</dbReference>
<reference evidence="4 5" key="1">
    <citation type="submission" date="2018-02" db="EMBL/GenBank/DDBJ databases">
        <title>The genomes of Aspergillus section Nigri reveals drivers in fungal speciation.</title>
        <authorList>
            <consortium name="DOE Joint Genome Institute"/>
            <person name="Vesth T.C."/>
            <person name="Nybo J."/>
            <person name="Theobald S."/>
            <person name="Brandl J."/>
            <person name="Frisvad J.C."/>
            <person name="Nielsen K.F."/>
            <person name="Lyhne E.K."/>
            <person name="Kogle M.E."/>
            <person name="Kuo A."/>
            <person name="Riley R."/>
            <person name="Clum A."/>
            <person name="Nolan M."/>
            <person name="Lipzen A."/>
            <person name="Salamov A."/>
            <person name="Henrissat B."/>
            <person name="Wiebenga A."/>
            <person name="De vries R.P."/>
            <person name="Grigoriev I.V."/>
            <person name="Mortensen U.H."/>
            <person name="Andersen M.R."/>
            <person name="Baker S.E."/>
        </authorList>
    </citation>
    <scope>NUCLEOTIDE SEQUENCE [LARGE SCALE GENOMIC DNA]</scope>
    <source>
        <strain evidence="4 5">CBS 121593</strain>
    </source>
</reference>
<dbReference type="Pfam" id="PF24883">
    <property type="entry name" value="NPHP3_N"/>
    <property type="match status" value="1"/>
</dbReference>
<dbReference type="OrthoDB" id="5419927at2759"/>
<dbReference type="PANTHER" id="PTHR40619">
    <property type="entry name" value="FUNGAL STAND N-TERMINAL GOODBYE DOMAIN-CONTAINING PROTEIN"/>
    <property type="match status" value="1"/>
</dbReference>
<evidence type="ECO:0000256" key="2">
    <source>
        <dbReference type="SAM" id="MobiDB-lite"/>
    </source>
</evidence>
<gene>
    <name evidence="4" type="ORF">BO80DRAFT_429007</name>
</gene>
<organism evidence="4 5">
    <name type="scientific">Aspergillus ibericus CBS 121593</name>
    <dbReference type="NCBI Taxonomy" id="1448316"/>
    <lineage>
        <taxon>Eukaryota</taxon>
        <taxon>Fungi</taxon>
        <taxon>Dikarya</taxon>
        <taxon>Ascomycota</taxon>
        <taxon>Pezizomycotina</taxon>
        <taxon>Eurotiomycetes</taxon>
        <taxon>Eurotiomycetidae</taxon>
        <taxon>Eurotiales</taxon>
        <taxon>Aspergillaceae</taxon>
        <taxon>Aspergillus</taxon>
        <taxon>Aspergillus subgen. Circumdati</taxon>
    </lineage>
</organism>
<evidence type="ECO:0000256" key="1">
    <source>
        <dbReference type="ARBA" id="ARBA00022737"/>
    </source>
</evidence>
<protein>
    <recommendedName>
        <fullName evidence="3">Nephrocystin 3-like N-terminal domain-containing protein</fullName>
    </recommendedName>
</protein>
<evidence type="ECO:0000313" key="5">
    <source>
        <dbReference type="Proteomes" id="UP000249402"/>
    </source>
</evidence>
<dbReference type="STRING" id="1448316.A0A395GNR2"/>
<dbReference type="Proteomes" id="UP000249402">
    <property type="component" value="Unassembled WGS sequence"/>
</dbReference>
<feature type="region of interest" description="Disordered" evidence="2">
    <location>
        <begin position="627"/>
        <end position="646"/>
    </location>
</feature>
<dbReference type="InterPro" id="IPR056884">
    <property type="entry name" value="NPHP3-like_N"/>
</dbReference>
<evidence type="ECO:0000313" key="4">
    <source>
        <dbReference type="EMBL" id="RAK96588.1"/>
    </source>
</evidence>
<proteinExistence type="predicted"/>
<dbReference type="EMBL" id="KZ824473">
    <property type="protein sequence ID" value="RAK96588.1"/>
    <property type="molecule type" value="Genomic_DNA"/>
</dbReference>
<keyword evidence="1" id="KW-0677">Repeat</keyword>
<name>A0A395GNR2_9EURO</name>